<keyword evidence="1 3" id="KW-0808">Transferase</keyword>
<dbReference type="PANTHER" id="PTHR10605:SF56">
    <property type="entry name" value="BIFUNCTIONAL HEPARAN SULFATE N-DEACETYLASE_N-SULFOTRANSFERASE"/>
    <property type="match status" value="1"/>
</dbReference>
<dbReference type="SUPFAM" id="SSF52540">
    <property type="entry name" value="P-loop containing nucleoside triphosphate hydrolases"/>
    <property type="match status" value="1"/>
</dbReference>
<gene>
    <name evidence="3" type="ORF">SAMN04489764_4119</name>
</gene>
<evidence type="ECO:0000313" key="4">
    <source>
        <dbReference type="Proteomes" id="UP000217103"/>
    </source>
</evidence>
<dbReference type="PANTHER" id="PTHR10605">
    <property type="entry name" value="HEPARAN SULFATE SULFOTRANSFERASE"/>
    <property type="match status" value="1"/>
</dbReference>
<dbReference type="EMBL" id="FNKK01000002">
    <property type="protein sequence ID" value="SDR21293.1"/>
    <property type="molecule type" value="Genomic_DNA"/>
</dbReference>
<keyword evidence="4" id="KW-1185">Reference proteome</keyword>
<name>A0A1H1H7E8_9ACTN</name>
<dbReference type="InterPro" id="IPR037359">
    <property type="entry name" value="NST/OST"/>
</dbReference>
<accession>A0A1H1H7E8</accession>
<dbReference type="GO" id="GO:0008146">
    <property type="term" value="F:sulfotransferase activity"/>
    <property type="evidence" value="ECO:0007669"/>
    <property type="project" value="InterPro"/>
</dbReference>
<evidence type="ECO:0000256" key="2">
    <source>
        <dbReference type="SAM" id="MobiDB-lite"/>
    </source>
</evidence>
<organism evidence="3 4">
    <name type="scientific">Thermostaphylospora chromogena</name>
    <dbReference type="NCBI Taxonomy" id="35622"/>
    <lineage>
        <taxon>Bacteria</taxon>
        <taxon>Bacillati</taxon>
        <taxon>Actinomycetota</taxon>
        <taxon>Actinomycetes</taxon>
        <taxon>Streptosporangiales</taxon>
        <taxon>Thermomonosporaceae</taxon>
        <taxon>Thermostaphylospora</taxon>
    </lineage>
</organism>
<proteinExistence type="predicted"/>
<dbReference type="AlphaFoldDB" id="A0A1H1H7E8"/>
<dbReference type="Proteomes" id="UP000217103">
    <property type="component" value="Unassembled WGS sequence"/>
</dbReference>
<dbReference type="STRING" id="35622.SAMN04489764_4119"/>
<dbReference type="RefSeq" id="WP_093261132.1">
    <property type="nucleotide sequence ID" value="NZ_FNKK01000002.1"/>
</dbReference>
<dbReference type="InterPro" id="IPR027417">
    <property type="entry name" value="P-loop_NTPase"/>
</dbReference>
<dbReference type="OrthoDB" id="4508169at2"/>
<feature type="region of interest" description="Disordered" evidence="2">
    <location>
        <begin position="294"/>
        <end position="316"/>
    </location>
</feature>
<dbReference type="Pfam" id="PF13469">
    <property type="entry name" value="Sulfotransfer_3"/>
    <property type="match status" value="1"/>
</dbReference>
<dbReference type="Gene3D" id="3.40.50.300">
    <property type="entry name" value="P-loop containing nucleotide triphosphate hydrolases"/>
    <property type="match status" value="1"/>
</dbReference>
<evidence type="ECO:0000256" key="1">
    <source>
        <dbReference type="ARBA" id="ARBA00022679"/>
    </source>
</evidence>
<protein>
    <submittedName>
        <fullName evidence="3">Sulfotransferase family protein</fullName>
    </submittedName>
</protein>
<evidence type="ECO:0000313" key="3">
    <source>
        <dbReference type="EMBL" id="SDR21293.1"/>
    </source>
</evidence>
<reference evidence="3 4" key="1">
    <citation type="submission" date="2016-10" db="EMBL/GenBank/DDBJ databases">
        <authorList>
            <person name="de Groot N.N."/>
        </authorList>
    </citation>
    <scope>NUCLEOTIDE SEQUENCE [LARGE SCALE GENOMIC DNA]</scope>
    <source>
        <strain evidence="3 4">DSM 43794</strain>
    </source>
</reference>
<sequence>MPLPDFLVIGAPKAGTTALHAALRHHPQLYLSPVKEPKHFLTDGPPPSRGGPGDAATYREHVWRRADYEALFDAAPPGTLRGECTPFYLYDLAAQRRIHAAIPHARLIAILRDPVERAHSNWTHLWSAGLEPLGDVVRACAEEERRIAAGWSHFWHYTRLGRYGEQLAHLFTLFPREQVLILRYRDLVDRPADTLDRICAFLGVRTGVLTEVPRENVTAHPKASPRHALLSALRRRLPSTLAERVELRLQRNGGARRPLTWEQRRTLIEYFADDILLLQRVTGEYFGDWLGPKERSGGLVGSRPPGRSQARNGRPA</sequence>